<evidence type="ECO:0000256" key="3">
    <source>
        <dbReference type="ARBA" id="ARBA00022722"/>
    </source>
</evidence>
<keyword evidence="12" id="KW-0347">Helicase</keyword>
<evidence type="ECO:0000256" key="6">
    <source>
        <dbReference type="ARBA" id="ARBA00022759"/>
    </source>
</evidence>
<dbReference type="GO" id="GO:0004386">
    <property type="term" value="F:helicase activity"/>
    <property type="evidence" value="ECO:0007669"/>
    <property type="project" value="UniProtKB-KW"/>
</dbReference>
<keyword evidence="4 10" id="KW-0547">Nucleotide-binding</keyword>
<dbReference type="InterPro" id="IPR055180">
    <property type="entry name" value="HsdR_RecA-like_helicase_dom_2"/>
</dbReference>
<dbReference type="EC" id="3.1.21.3" evidence="10"/>
<dbReference type="InterPro" id="IPR051268">
    <property type="entry name" value="Type-I_R_enzyme_R_subunit"/>
</dbReference>
<evidence type="ECO:0000256" key="10">
    <source>
        <dbReference type="RuleBase" id="RU364115"/>
    </source>
</evidence>
<keyword evidence="13" id="KW-1185">Reference proteome</keyword>
<evidence type="ECO:0000256" key="2">
    <source>
        <dbReference type="ARBA" id="ARBA00008598"/>
    </source>
</evidence>
<evidence type="ECO:0000256" key="1">
    <source>
        <dbReference type="ARBA" id="ARBA00000851"/>
    </source>
</evidence>
<keyword evidence="3" id="KW-0540">Nuclease</keyword>
<organism evidence="12 13">
    <name type="scientific">Fulvitalea axinellae</name>
    <dbReference type="NCBI Taxonomy" id="1182444"/>
    <lineage>
        <taxon>Bacteria</taxon>
        <taxon>Pseudomonadati</taxon>
        <taxon>Bacteroidota</taxon>
        <taxon>Cytophagia</taxon>
        <taxon>Cytophagales</taxon>
        <taxon>Persicobacteraceae</taxon>
        <taxon>Fulvitalea</taxon>
    </lineage>
</organism>
<dbReference type="InterPro" id="IPR007409">
    <property type="entry name" value="Restrct_endonuc_type1_HsdR_N"/>
</dbReference>
<dbReference type="GO" id="GO:0005524">
    <property type="term" value="F:ATP binding"/>
    <property type="evidence" value="ECO:0007669"/>
    <property type="project" value="UniProtKB-KW"/>
</dbReference>
<evidence type="ECO:0000256" key="8">
    <source>
        <dbReference type="ARBA" id="ARBA00022840"/>
    </source>
</evidence>
<dbReference type="Proteomes" id="UP001348817">
    <property type="component" value="Chromosome"/>
</dbReference>
<dbReference type="NCBIfam" id="TIGR00348">
    <property type="entry name" value="hsdR"/>
    <property type="match status" value="1"/>
</dbReference>
<comment type="similarity">
    <text evidence="2 10">Belongs to the HsdR family.</text>
</comment>
<keyword evidence="8 10" id="KW-0067">ATP-binding</keyword>
<dbReference type="Gene3D" id="3.90.1570.50">
    <property type="match status" value="1"/>
</dbReference>
<dbReference type="PROSITE" id="PS51192">
    <property type="entry name" value="HELICASE_ATP_BIND_1"/>
    <property type="match status" value="1"/>
</dbReference>
<evidence type="ECO:0000259" key="11">
    <source>
        <dbReference type="PROSITE" id="PS51192"/>
    </source>
</evidence>
<dbReference type="PANTHER" id="PTHR30195:SF15">
    <property type="entry name" value="TYPE I RESTRICTION ENZYME HINDI ENDONUCLEASE SUBUNIT"/>
    <property type="match status" value="1"/>
</dbReference>
<evidence type="ECO:0000256" key="9">
    <source>
        <dbReference type="ARBA" id="ARBA00023125"/>
    </source>
</evidence>
<dbReference type="GO" id="GO:0003677">
    <property type="term" value="F:DNA binding"/>
    <property type="evidence" value="ECO:0007669"/>
    <property type="project" value="UniProtKB-KW"/>
</dbReference>
<evidence type="ECO:0000256" key="5">
    <source>
        <dbReference type="ARBA" id="ARBA00022747"/>
    </source>
</evidence>
<dbReference type="InterPro" id="IPR040980">
    <property type="entry name" value="SWI2_SNF2"/>
</dbReference>
<keyword evidence="9 10" id="KW-0238">DNA-binding</keyword>
<dbReference type="AlphaFoldDB" id="A0AAU9CQE8"/>
<keyword evidence="5 10" id="KW-0680">Restriction system</keyword>
<dbReference type="InterPro" id="IPR027417">
    <property type="entry name" value="P-loop_NTPase"/>
</dbReference>
<dbReference type="GO" id="GO:0009307">
    <property type="term" value="P:DNA restriction-modification system"/>
    <property type="evidence" value="ECO:0007669"/>
    <property type="project" value="UniProtKB-KW"/>
</dbReference>
<dbReference type="Pfam" id="PF22679">
    <property type="entry name" value="T1R_D3-like"/>
    <property type="match status" value="1"/>
</dbReference>
<proteinExistence type="inferred from homology"/>
<dbReference type="KEGG" id="fax:FUAX_00290"/>
<dbReference type="GO" id="GO:0009035">
    <property type="term" value="F:type I site-specific deoxyribonuclease activity"/>
    <property type="evidence" value="ECO:0007669"/>
    <property type="project" value="UniProtKB-EC"/>
</dbReference>
<reference evidence="12 13" key="1">
    <citation type="submission" date="2021-12" db="EMBL/GenBank/DDBJ databases">
        <title>Genome sequencing of bacteria with rrn-lacking chromosome and rrn-plasmid.</title>
        <authorList>
            <person name="Anda M."/>
            <person name="Iwasaki W."/>
        </authorList>
    </citation>
    <scope>NUCLEOTIDE SEQUENCE [LARGE SCALE GENOMIC DNA]</scope>
    <source>
        <strain evidence="12 13">DSM 100852</strain>
    </source>
</reference>
<dbReference type="SUPFAM" id="SSF52540">
    <property type="entry name" value="P-loop containing nucleoside triphosphate hydrolases"/>
    <property type="match status" value="2"/>
</dbReference>
<comment type="catalytic activity">
    <reaction evidence="1 10">
        <text>Endonucleolytic cleavage of DNA to give random double-stranded fragments with terminal 5'-phosphates, ATP is simultaneously hydrolyzed.</text>
        <dbReference type="EC" id="3.1.21.3"/>
    </reaction>
</comment>
<evidence type="ECO:0000256" key="7">
    <source>
        <dbReference type="ARBA" id="ARBA00022801"/>
    </source>
</evidence>
<evidence type="ECO:0000256" key="4">
    <source>
        <dbReference type="ARBA" id="ARBA00022741"/>
    </source>
</evidence>
<dbReference type="Gene3D" id="3.40.50.300">
    <property type="entry name" value="P-loop containing nucleotide triphosphate hydrolases"/>
    <property type="match status" value="2"/>
</dbReference>
<dbReference type="SMART" id="SM00487">
    <property type="entry name" value="DEXDc"/>
    <property type="match status" value="1"/>
</dbReference>
<comment type="subunit">
    <text evidence="10">The type I restriction/modification system is composed of three polypeptides R, M and S.</text>
</comment>
<dbReference type="Pfam" id="PF11867">
    <property type="entry name" value="T1RH-like_C"/>
    <property type="match status" value="1"/>
</dbReference>
<dbReference type="Pfam" id="PF04313">
    <property type="entry name" value="HSDR_N"/>
    <property type="match status" value="1"/>
</dbReference>
<protein>
    <recommendedName>
        <fullName evidence="10">Type I restriction enzyme endonuclease subunit</fullName>
        <shortName evidence="10">R protein</shortName>
        <ecNumber evidence="10">3.1.21.3</ecNumber>
    </recommendedName>
</protein>
<dbReference type="InterPro" id="IPR021810">
    <property type="entry name" value="T1RH-like_C"/>
</dbReference>
<evidence type="ECO:0000313" key="12">
    <source>
        <dbReference type="EMBL" id="BDD07597.1"/>
    </source>
</evidence>
<dbReference type="Pfam" id="PF18766">
    <property type="entry name" value="SWI2_SNF2"/>
    <property type="match status" value="1"/>
</dbReference>
<dbReference type="EMBL" id="AP025314">
    <property type="protein sequence ID" value="BDD07597.1"/>
    <property type="molecule type" value="Genomic_DNA"/>
</dbReference>
<dbReference type="PANTHER" id="PTHR30195">
    <property type="entry name" value="TYPE I SITE-SPECIFIC DEOXYRIBONUCLEASE PROTEIN SUBUNIT M AND R"/>
    <property type="match status" value="1"/>
</dbReference>
<accession>A0AAU9CQE8</accession>
<dbReference type="RefSeq" id="WP_338392915.1">
    <property type="nucleotide sequence ID" value="NZ_AP025314.1"/>
</dbReference>
<dbReference type="InterPro" id="IPR014001">
    <property type="entry name" value="Helicase_ATP-bd"/>
</dbReference>
<keyword evidence="6" id="KW-0255">Endonuclease</keyword>
<evidence type="ECO:0000313" key="13">
    <source>
        <dbReference type="Proteomes" id="UP001348817"/>
    </source>
</evidence>
<dbReference type="CDD" id="cd18800">
    <property type="entry name" value="SF2_C_EcoR124I-like"/>
    <property type="match status" value="1"/>
</dbReference>
<keyword evidence="7 10" id="KW-0378">Hydrolase</keyword>
<comment type="function">
    <text evidence="10">Subunit R is required for both nuclease and ATPase activities, but not for modification.</text>
</comment>
<gene>
    <name evidence="12" type="ORF">FUAX_00290</name>
</gene>
<sequence>MKYTEAKLEQAVIELLQQQGYTYQKGESIDRAPEEALLKDELKDFLTKRYATAGLTAAEADTIVRQLQTLPASDLYASNKEFMKWLSDGFTFKRERHEDKDVYIRLIDYDQPENNSFKIVNQLEIQGTELRIPDGILYVNGIPVVVFEFKSAIREEATLHDAYVQLTTRYRRDIPELLKYNAFCVISDGANNKAGSLFAPYEFFYAWRRTSARAKEAEGIGSLFTMVEGMFRRECLLDILNHFIYMPDTGQKEVKILCRYPQYYATRLLYQNILRHRKPRGDGKGGTYFGATGCGKSFTMLFLTRLLMKSRELASPTVILITDRTDLDHQLSKQFTNAKNYIGDEKVESVTGRADLRAKLRGRNSGGVFLTTIHKFNEDTDLLTDRTNVVCVSDEAHRSQTNLDQKITVTEQGVKKSFDFAKHLHASLPNATYVGFTGTPVDATLDVFGPVVDAYTMTESVKDEITVKLVYEGRAAKVTLNSQQLKQIEEYYDNCVQEGASEYHVEKSKTESAKMNVILGDPDRLETLAKDFVAHYENRITEGNTVKAKAMFVCSSRPVAYAFYRQVIALRPEWTEVLPCAEGETVDEHDKEKPLPMERIKMIMTRGKDDEKTLYDTLGNKTYRATLDKEFKKAKSNFRIAIVVDMWLTGFDVPFLDTIYIDKPLQKHNLIQTISRVNRKFEGKQKGLVVDYIGIKREMNLALAMYNKEEEQNFEDIRQSVIVVKNYLDLLRSFFHKFDTQPYFSGSPAEQLRCLNMASEFVLVTEESKKRFMDMVKRLKSAYDICSGSEDLSQAERDYVHFYLAIRTIVFKLTKGDAPDTEQMNARVREMVKDALLSDGVEEILKIEGNEDGEEELFSDEYLRMLGNIKLPNTKIQMLQKLLAKAIGKLKKVNKMQGVDFSKKMKALVDRYNERDGNLYTGAEFDHIANEMTELIMKVRAEFSAGDNLGIDFEEKAFYDILKALANRYDFDYAEDKLLHLAKEVKKIVDDKAKYADWNQREDIKAELKVDLIMLLAENDYPPVDRDEVYREIFEQAENFKKYAS</sequence>
<name>A0AAU9CQE8_9BACT</name>
<feature type="domain" description="Helicase ATP-binding" evidence="11">
    <location>
        <begin position="277"/>
        <end position="458"/>
    </location>
</feature>
<dbReference type="InterPro" id="IPR004473">
    <property type="entry name" value="Restrct_endonuc_typeI_HsdR"/>
</dbReference>
<dbReference type="CDD" id="cd22332">
    <property type="entry name" value="HsdR_N"/>
    <property type="match status" value="1"/>
</dbReference>
<dbReference type="REBASE" id="763686">
    <property type="entry name" value="Fax2ORF350P"/>
</dbReference>